<feature type="domain" description="AMP-dependent synthetase/ligase" evidence="4">
    <location>
        <begin position="652"/>
        <end position="820"/>
    </location>
</feature>
<dbReference type="Pfam" id="PF00668">
    <property type="entry name" value="Condensation"/>
    <property type="match status" value="1"/>
</dbReference>
<dbReference type="SUPFAM" id="SSF52777">
    <property type="entry name" value="CoA-dependent acyltransferases"/>
    <property type="match status" value="3"/>
</dbReference>
<dbReference type="OrthoDB" id="416786at2759"/>
<dbReference type="Pfam" id="PF00501">
    <property type="entry name" value="AMP-binding"/>
    <property type="match status" value="1"/>
</dbReference>
<evidence type="ECO:0000259" key="4">
    <source>
        <dbReference type="Pfam" id="PF00501"/>
    </source>
</evidence>
<evidence type="ECO:0000256" key="2">
    <source>
        <dbReference type="ARBA" id="ARBA00022553"/>
    </source>
</evidence>
<dbReference type="Gene3D" id="3.40.50.980">
    <property type="match status" value="2"/>
</dbReference>
<accession>A0A6A5TA75</accession>
<keyword evidence="1" id="KW-0596">Phosphopantetheine</keyword>
<organism evidence="6 7">
    <name type="scientific">Byssothecium circinans</name>
    <dbReference type="NCBI Taxonomy" id="147558"/>
    <lineage>
        <taxon>Eukaryota</taxon>
        <taxon>Fungi</taxon>
        <taxon>Dikarya</taxon>
        <taxon>Ascomycota</taxon>
        <taxon>Pezizomycotina</taxon>
        <taxon>Dothideomycetes</taxon>
        <taxon>Pleosporomycetidae</taxon>
        <taxon>Pleosporales</taxon>
        <taxon>Massarineae</taxon>
        <taxon>Massarinaceae</taxon>
        <taxon>Byssothecium</taxon>
    </lineage>
</organism>
<evidence type="ECO:0000313" key="6">
    <source>
        <dbReference type="EMBL" id="KAF1949491.1"/>
    </source>
</evidence>
<dbReference type="Gene3D" id="3.30.559.30">
    <property type="entry name" value="Nonribosomal peptide synthetase, condensation domain"/>
    <property type="match status" value="2"/>
</dbReference>
<dbReference type="InterPro" id="IPR023213">
    <property type="entry name" value="CAT-like_dom_sf"/>
</dbReference>
<dbReference type="EMBL" id="ML977037">
    <property type="protein sequence ID" value="KAF1949491.1"/>
    <property type="molecule type" value="Genomic_DNA"/>
</dbReference>
<feature type="domain" description="Condensation" evidence="5">
    <location>
        <begin position="449"/>
        <end position="614"/>
    </location>
</feature>
<sequence length="848" mass="94959">MSWHIILNDLEVLLDGGTLQGAVPFQVWNNMQIRHAEASKLEPVQLLSTDNHNDLQFWGYDSSLSNTFADHIEETLTIDHKTTALLLGKANDAYNTEPVDLILASLWITFLEVFKDRNGLTIFIEGHGREPWSSDIDISRTVGWFTTMTPLHISRCRNNNNVVRAIKDSRRMLRSNGREYFVSRYHNEDGKRYFQSHEDTMEVLFNYHGHSKLQGDDTTFMNASFDNVSDGLTELSFSWNECINHQFSIRQWFQEIPGSARLLCSSLLALQPSLTIADYEFLHLDYKALDQLQDQILPIIQSNTGFSVVDVFPCWPMVDGILLSQGKNFSAYKTSSTYEVMQRNQLPNIDLLKEAWQAVVARHPALRSVFVDGIDKRTAFVQIVLEYFKGEVIVTTAPTRHAALISIDQLPNINYQSQLVPPHRLVLYKIEQDSTIICHIEMGHAITDAYTGNDQVCFGYTASGRDSHIPDIDRSVGAYANLLICQADTSSHALTDTRRFVQYMHAQVMRDLEYQHCPLADIEHELGLSHSQSLFNTIVSFQVGDVDSRADIDTHELLFHDIAYKDPTEFDISLGIAYGKTQVELSLDSHSSYLSTTQAERTLSLLKSVLMSLVDLKIEAGTSLLSTVAAISAQDLEEIWTWNHAAPDPTVRMVPNSPAVCAWDGDWTYQELGSLSPQLAHRLISMGVGPEKIVGLCFEKCRWTPIAALAVMKAGGVSLIVDLDLTDNRPRVILEQAQPTVVLTSTAYKETAIAMANDVDCPMLVVDELDQLHSEIPISANFSTDVKPNNTLYIVFTSDSTGVPKGVSIRHSNFSSSIHYLRKAVIGKEGFPFATSGIPPSGIPPYYS</sequence>
<reference evidence="6" key="1">
    <citation type="journal article" date="2020" name="Stud. Mycol.">
        <title>101 Dothideomycetes genomes: a test case for predicting lifestyles and emergence of pathogens.</title>
        <authorList>
            <person name="Haridas S."/>
            <person name="Albert R."/>
            <person name="Binder M."/>
            <person name="Bloem J."/>
            <person name="Labutti K."/>
            <person name="Salamov A."/>
            <person name="Andreopoulos B."/>
            <person name="Baker S."/>
            <person name="Barry K."/>
            <person name="Bills G."/>
            <person name="Bluhm B."/>
            <person name="Cannon C."/>
            <person name="Castanera R."/>
            <person name="Culley D."/>
            <person name="Daum C."/>
            <person name="Ezra D."/>
            <person name="Gonzalez J."/>
            <person name="Henrissat B."/>
            <person name="Kuo A."/>
            <person name="Liang C."/>
            <person name="Lipzen A."/>
            <person name="Lutzoni F."/>
            <person name="Magnuson J."/>
            <person name="Mondo S."/>
            <person name="Nolan M."/>
            <person name="Ohm R."/>
            <person name="Pangilinan J."/>
            <person name="Park H.-J."/>
            <person name="Ramirez L."/>
            <person name="Alfaro M."/>
            <person name="Sun H."/>
            <person name="Tritt A."/>
            <person name="Yoshinaga Y."/>
            <person name="Zwiers L.-H."/>
            <person name="Turgeon B."/>
            <person name="Goodwin S."/>
            <person name="Spatafora J."/>
            <person name="Crous P."/>
            <person name="Grigoriev I."/>
        </authorList>
    </citation>
    <scope>NUCLEOTIDE SEQUENCE</scope>
    <source>
        <strain evidence="6">CBS 675.92</strain>
    </source>
</reference>
<protein>
    <recommendedName>
        <fullName evidence="8">Acetyl-CoA synthetase-like protein</fullName>
    </recommendedName>
</protein>
<dbReference type="InterPro" id="IPR001242">
    <property type="entry name" value="Condensation_dom"/>
</dbReference>
<dbReference type="PANTHER" id="PTHR45398">
    <property type="match status" value="1"/>
</dbReference>
<evidence type="ECO:0000259" key="5">
    <source>
        <dbReference type="Pfam" id="PF00668"/>
    </source>
</evidence>
<name>A0A6A5TA75_9PLEO</name>
<dbReference type="InterPro" id="IPR000873">
    <property type="entry name" value="AMP-dep_synth/lig_dom"/>
</dbReference>
<keyword evidence="7" id="KW-1185">Reference proteome</keyword>
<dbReference type="Gene3D" id="3.30.559.10">
    <property type="entry name" value="Chloramphenicol acetyltransferase-like domain"/>
    <property type="match status" value="1"/>
</dbReference>
<evidence type="ECO:0000256" key="1">
    <source>
        <dbReference type="ARBA" id="ARBA00022450"/>
    </source>
</evidence>
<gene>
    <name evidence="6" type="ORF">CC80DRAFT_555371</name>
</gene>
<evidence type="ECO:0000313" key="7">
    <source>
        <dbReference type="Proteomes" id="UP000800035"/>
    </source>
</evidence>
<dbReference type="AlphaFoldDB" id="A0A6A5TA75"/>
<keyword evidence="2" id="KW-0597">Phosphoprotein</keyword>
<dbReference type="SUPFAM" id="SSF56801">
    <property type="entry name" value="Acetyl-CoA synthetase-like"/>
    <property type="match status" value="1"/>
</dbReference>
<evidence type="ECO:0000256" key="3">
    <source>
        <dbReference type="ARBA" id="ARBA00029454"/>
    </source>
</evidence>
<dbReference type="Proteomes" id="UP000800035">
    <property type="component" value="Unassembled WGS sequence"/>
</dbReference>
<evidence type="ECO:0008006" key="8">
    <source>
        <dbReference type="Google" id="ProtNLM"/>
    </source>
</evidence>
<dbReference type="GO" id="GO:0003824">
    <property type="term" value="F:catalytic activity"/>
    <property type="evidence" value="ECO:0007669"/>
    <property type="project" value="InterPro"/>
</dbReference>
<dbReference type="PANTHER" id="PTHR45398:SF1">
    <property type="entry name" value="ENZYME, PUTATIVE (JCVI)-RELATED"/>
    <property type="match status" value="1"/>
</dbReference>
<proteinExistence type="inferred from homology"/>
<comment type="similarity">
    <text evidence="3">Belongs to the NRP synthetase family.</text>
</comment>